<dbReference type="InterPro" id="IPR016181">
    <property type="entry name" value="Acyl_CoA_acyltransferase"/>
</dbReference>
<dbReference type="RefSeq" id="WP_374218565.1">
    <property type="nucleotide sequence ID" value="NZ_JAXOVW010000045.1"/>
</dbReference>
<dbReference type="Proteomes" id="UP001291930">
    <property type="component" value="Unassembled WGS sequence"/>
</dbReference>
<dbReference type="Pfam" id="PF13419">
    <property type="entry name" value="HAD_2"/>
    <property type="match status" value="1"/>
</dbReference>
<name>A0ABU5JZU6_9BACI</name>
<dbReference type="SUPFAM" id="SSF56784">
    <property type="entry name" value="HAD-like"/>
    <property type="match status" value="1"/>
</dbReference>
<dbReference type="Gene3D" id="3.40.50.1000">
    <property type="entry name" value="HAD superfamily/HAD-like"/>
    <property type="match status" value="1"/>
</dbReference>
<sequence length="351" mass="40918">MNKKVKCVVWDLDNTLWEGILLESDEVKLKESMKEILTQLDERGILHSIASRNDKQTVLNKLKEFGIDHFFLYPEINWNAKSTSIDKISKNLNINKDTLLFIDDQVFEREEVQSVHPTITCWDAKNYKDLIEDIRLKPDFITEDAKRRREMYLEDDCRKKDEDSFEGPSEQFLAGLNLKFSIMHAEENDLRRAEELTVRTNQLNTSGYTYDYKELNHFRVSDSHILLICELDDKYGSYGKIGLSLIEEKNNAWHIKLLLMSCRVMSRGVGTILLTAILNKAKKQGKKVFADFKQTDRNRVMYITYKFANFREVSSDAEGYILFENDLNQLQAYPPYVEVVSDFGMKISAGK</sequence>
<evidence type="ECO:0000313" key="2">
    <source>
        <dbReference type="Proteomes" id="UP001291930"/>
    </source>
</evidence>
<dbReference type="InterPro" id="IPR041492">
    <property type="entry name" value="HAD_2"/>
</dbReference>
<dbReference type="InterPro" id="IPR010037">
    <property type="entry name" value="FkbH_domain"/>
</dbReference>
<accession>A0ABU5JZU6</accession>
<dbReference type="InterPro" id="IPR023214">
    <property type="entry name" value="HAD_sf"/>
</dbReference>
<dbReference type="InterPro" id="IPR010033">
    <property type="entry name" value="HAD_SF_ppase_IIIC"/>
</dbReference>
<dbReference type="NCBIfam" id="TIGR01686">
    <property type="entry name" value="FkbH"/>
    <property type="match status" value="1"/>
</dbReference>
<proteinExistence type="predicted"/>
<reference evidence="2" key="1">
    <citation type="submission" date="2023-11" db="EMBL/GenBank/DDBJ databases">
        <title>Genome Sequence of Bacillus pseudomycoides stain BUPM19.</title>
        <authorList>
            <person name="Farhat A."/>
        </authorList>
    </citation>
    <scope>NUCLEOTIDE SEQUENCE [LARGE SCALE GENOMIC DNA]</scope>
    <source>
        <strain evidence="2">BUPM19</strain>
    </source>
</reference>
<protein>
    <submittedName>
        <fullName evidence="1">HAD-IIIC family phosphatase</fullName>
    </submittedName>
</protein>
<organism evidence="1 2">
    <name type="scientific">Bacillus bingmayongensis</name>
    <dbReference type="NCBI Taxonomy" id="1150157"/>
    <lineage>
        <taxon>Bacteria</taxon>
        <taxon>Bacillati</taxon>
        <taxon>Bacillota</taxon>
        <taxon>Bacilli</taxon>
        <taxon>Bacillales</taxon>
        <taxon>Bacillaceae</taxon>
        <taxon>Bacillus</taxon>
    </lineage>
</organism>
<gene>
    <name evidence="1" type="ORF">U2I54_18420</name>
</gene>
<keyword evidence="2" id="KW-1185">Reference proteome</keyword>
<comment type="caution">
    <text evidence="1">The sequence shown here is derived from an EMBL/GenBank/DDBJ whole genome shotgun (WGS) entry which is preliminary data.</text>
</comment>
<dbReference type="SUPFAM" id="SSF55729">
    <property type="entry name" value="Acyl-CoA N-acyltransferases (Nat)"/>
    <property type="match status" value="1"/>
</dbReference>
<evidence type="ECO:0000313" key="1">
    <source>
        <dbReference type="EMBL" id="MDZ5608987.1"/>
    </source>
</evidence>
<dbReference type="NCBIfam" id="TIGR01681">
    <property type="entry name" value="HAD-SF-IIIC"/>
    <property type="match status" value="1"/>
</dbReference>
<dbReference type="InterPro" id="IPR036412">
    <property type="entry name" value="HAD-like_sf"/>
</dbReference>
<dbReference type="Gene3D" id="3.40.630.30">
    <property type="match status" value="1"/>
</dbReference>
<dbReference type="EMBL" id="JAXOVW010000045">
    <property type="protein sequence ID" value="MDZ5608987.1"/>
    <property type="molecule type" value="Genomic_DNA"/>
</dbReference>